<reference evidence="1" key="1">
    <citation type="submission" date="2018-02" db="EMBL/GenBank/DDBJ databases">
        <authorList>
            <person name="Cohen D.B."/>
            <person name="Kent A.D."/>
        </authorList>
    </citation>
    <scope>NUCLEOTIDE SEQUENCE</scope>
</reference>
<gene>
    <name evidence="1" type="ORF">FSB_LOCUS1180</name>
</gene>
<protein>
    <submittedName>
        <fullName evidence="1">Uncharacterized protein</fullName>
    </submittedName>
</protein>
<dbReference type="AlphaFoldDB" id="A0A2N9EF30"/>
<sequence length="350" mass="39284">MAKKKTQGKLAKYINTLEAMAIFRRHYGVLDDVHLEGAWHQRCPTGDGTPAEEWKKPQSHLTDFAALQIAYNSEVCTDEYNNPRSVFLLLRYLPSARTFLACRQVKDKAAARAVIENQAAPHHDIWHMSGINIKRLLSSAPHPNEGRAGTEISRKQLNRDIELDPSIPSQGPGPSKEPTPLWAPSYEVFRDLVRSDATVLRTGGTGSNTASALSEVVRLPTDMAVWKQSTNHEVIDNLRRGLMMTQAAQLENSLKVASCSFTLKKEVEGYKEQVRVAVLKRDEAELKREDAEEEWKALYAWPETEEMPLLPPQERLPYPDAPIGCAGKRRFQGAPASIHLKRGMMPRPSD</sequence>
<organism evidence="1">
    <name type="scientific">Fagus sylvatica</name>
    <name type="common">Beechnut</name>
    <dbReference type="NCBI Taxonomy" id="28930"/>
    <lineage>
        <taxon>Eukaryota</taxon>
        <taxon>Viridiplantae</taxon>
        <taxon>Streptophyta</taxon>
        <taxon>Embryophyta</taxon>
        <taxon>Tracheophyta</taxon>
        <taxon>Spermatophyta</taxon>
        <taxon>Magnoliopsida</taxon>
        <taxon>eudicotyledons</taxon>
        <taxon>Gunneridae</taxon>
        <taxon>Pentapetalae</taxon>
        <taxon>rosids</taxon>
        <taxon>fabids</taxon>
        <taxon>Fagales</taxon>
        <taxon>Fagaceae</taxon>
        <taxon>Fagus</taxon>
    </lineage>
</organism>
<name>A0A2N9EF30_FAGSY</name>
<evidence type="ECO:0000313" key="1">
    <source>
        <dbReference type="EMBL" id="SPC73298.1"/>
    </source>
</evidence>
<proteinExistence type="predicted"/>
<dbReference type="EMBL" id="OIVN01000049">
    <property type="protein sequence ID" value="SPC73298.1"/>
    <property type="molecule type" value="Genomic_DNA"/>
</dbReference>
<accession>A0A2N9EF30</accession>